<accession>A0A346XXH0</accession>
<organism evidence="11 12">
    <name type="scientific">Euzebya pacifica</name>
    <dbReference type="NCBI Taxonomy" id="1608957"/>
    <lineage>
        <taxon>Bacteria</taxon>
        <taxon>Bacillati</taxon>
        <taxon>Actinomycetota</taxon>
        <taxon>Nitriliruptoria</taxon>
        <taxon>Euzebyales</taxon>
    </lineage>
</organism>
<evidence type="ECO:0000313" key="12">
    <source>
        <dbReference type="Proteomes" id="UP000264006"/>
    </source>
</evidence>
<dbReference type="GO" id="GO:0030295">
    <property type="term" value="F:protein kinase activator activity"/>
    <property type="evidence" value="ECO:0007669"/>
    <property type="project" value="TreeGrafter"/>
</dbReference>
<dbReference type="GO" id="GO:0000156">
    <property type="term" value="F:phosphorelay response regulator activity"/>
    <property type="evidence" value="ECO:0007669"/>
    <property type="project" value="TreeGrafter"/>
</dbReference>
<evidence type="ECO:0000256" key="1">
    <source>
        <dbReference type="ARBA" id="ARBA00000085"/>
    </source>
</evidence>
<feature type="transmembrane region" description="Helical" evidence="9">
    <location>
        <begin position="20"/>
        <end position="40"/>
    </location>
</feature>
<dbReference type="Gene3D" id="3.30.565.10">
    <property type="entry name" value="Histidine kinase-like ATPase, C-terminal domain"/>
    <property type="match status" value="1"/>
</dbReference>
<evidence type="ECO:0000256" key="6">
    <source>
        <dbReference type="ARBA" id="ARBA00022777"/>
    </source>
</evidence>
<evidence type="ECO:0000256" key="9">
    <source>
        <dbReference type="SAM" id="Phobius"/>
    </source>
</evidence>
<evidence type="ECO:0000256" key="5">
    <source>
        <dbReference type="ARBA" id="ARBA00022679"/>
    </source>
</evidence>
<dbReference type="OrthoDB" id="9808408at2"/>
<dbReference type="RefSeq" id="WP_114591495.1">
    <property type="nucleotide sequence ID" value="NZ_CP031165.1"/>
</dbReference>
<keyword evidence="9" id="KW-0472">Membrane</keyword>
<dbReference type="SUPFAM" id="SSF55874">
    <property type="entry name" value="ATPase domain of HSP90 chaperone/DNA topoisomerase II/histidine kinase"/>
    <property type="match status" value="1"/>
</dbReference>
<protein>
    <recommendedName>
        <fullName evidence="8">Sensor-like histidine kinase SenX3</fullName>
        <ecNumber evidence="3">2.7.13.3</ecNumber>
    </recommendedName>
</protein>
<keyword evidence="12" id="KW-1185">Reference proteome</keyword>
<dbReference type="InterPro" id="IPR003661">
    <property type="entry name" value="HisK_dim/P_dom"/>
</dbReference>
<dbReference type="PANTHER" id="PTHR42878">
    <property type="entry name" value="TWO-COMPONENT HISTIDINE KINASE"/>
    <property type="match status" value="1"/>
</dbReference>
<dbReference type="InterPro" id="IPR004358">
    <property type="entry name" value="Sig_transdc_His_kin-like_C"/>
</dbReference>
<dbReference type="GO" id="GO:0007234">
    <property type="term" value="P:osmosensory signaling via phosphorelay pathway"/>
    <property type="evidence" value="ECO:0007669"/>
    <property type="project" value="TreeGrafter"/>
</dbReference>
<dbReference type="KEGG" id="euz:DVS28_a2235"/>
<comment type="catalytic activity">
    <reaction evidence="1">
        <text>ATP + protein L-histidine = ADP + protein N-phospho-L-histidine.</text>
        <dbReference type="EC" id="2.7.13.3"/>
    </reaction>
</comment>
<dbReference type="Pfam" id="PF02518">
    <property type="entry name" value="HATPase_c"/>
    <property type="match status" value="1"/>
</dbReference>
<dbReference type="CDD" id="cd00082">
    <property type="entry name" value="HisKA"/>
    <property type="match status" value="1"/>
</dbReference>
<dbReference type="EMBL" id="CP031165">
    <property type="protein sequence ID" value="AXV06917.1"/>
    <property type="molecule type" value="Genomic_DNA"/>
</dbReference>
<dbReference type="InterPro" id="IPR005467">
    <property type="entry name" value="His_kinase_dom"/>
</dbReference>
<dbReference type="Proteomes" id="UP000264006">
    <property type="component" value="Chromosome"/>
</dbReference>
<proteinExistence type="predicted"/>
<comment type="subcellular location">
    <subcellularLocation>
        <location evidence="2">Cell membrane</location>
    </subcellularLocation>
</comment>
<sequence>MIAIAAKVANLFSSTRSVRGVRLALALVAVGVLTLLLVLLMRDEAGRRARADAVLDGMAQDAGMVLDAWWDNHLVLQRAAGFGLGSDDAAAFQTAWDFSHVQFALLLDGDGRVLATYPERPDLAVGDDLSGSFPHIDAVLAGAGSAFWASGDSVTDSGTVVASAVSTGLSGGVVSAAIDPRATALPDLLAATVAEVPSARVSVVEPVTGVTVISPRRSTDGLVARTARAVEGGFEVTVAVPQADLADLVGGTTNPIARVVVSTIALLFGFAIWRLPRRVAGERRTDASTRALLETQAALERSREELRLFSYRVAHDLVGPLTGIKGLAQMLAEGRVRDDDVPVVTARLANSAEAAVGMVHGLLGSAERLGGETRSRVELVELHDWVQRMVATELAQTGGSVDLDTEADVLSLPEQTVRTVLLNLVVNALKYRRPNVPPRVTIGVRAVPDDDTVEFTVRDNGIGVEPAELSRMFDRGERLQADDRTDGHGSGLAECRRLLTVLGGRIVADNADGNGLVVTFTVPVDVTTSSSAR</sequence>
<dbReference type="EC" id="2.7.13.3" evidence="3"/>
<keyword evidence="5" id="KW-0808">Transferase</keyword>
<dbReference type="InterPro" id="IPR036890">
    <property type="entry name" value="HATPase_C_sf"/>
</dbReference>
<dbReference type="PANTHER" id="PTHR42878:SF15">
    <property type="entry name" value="BACTERIOPHYTOCHROME"/>
    <property type="match status" value="1"/>
</dbReference>
<dbReference type="GO" id="GO:0005886">
    <property type="term" value="C:plasma membrane"/>
    <property type="evidence" value="ECO:0007669"/>
    <property type="project" value="UniProtKB-SubCell"/>
</dbReference>
<keyword evidence="9" id="KW-1133">Transmembrane helix</keyword>
<evidence type="ECO:0000259" key="10">
    <source>
        <dbReference type="PROSITE" id="PS50109"/>
    </source>
</evidence>
<dbReference type="SMART" id="SM00387">
    <property type="entry name" value="HATPase_c"/>
    <property type="match status" value="1"/>
</dbReference>
<feature type="domain" description="Histidine kinase" evidence="10">
    <location>
        <begin position="312"/>
        <end position="526"/>
    </location>
</feature>
<keyword evidence="9" id="KW-0812">Transmembrane</keyword>
<dbReference type="PROSITE" id="PS50109">
    <property type="entry name" value="HIS_KIN"/>
    <property type="match status" value="1"/>
</dbReference>
<evidence type="ECO:0000256" key="2">
    <source>
        <dbReference type="ARBA" id="ARBA00004236"/>
    </source>
</evidence>
<reference evidence="11 12" key="1">
    <citation type="submission" date="2018-09" db="EMBL/GenBank/DDBJ databases">
        <title>Complete genome sequence of Euzebya sp. DY32-46 isolated from seawater of Pacific Ocean.</title>
        <authorList>
            <person name="Xu L."/>
            <person name="Wu Y.-H."/>
            <person name="Xu X.-W."/>
        </authorList>
    </citation>
    <scope>NUCLEOTIDE SEQUENCE [LARGE SCALE GENOMIC DNA]</scope>
    <source>
        <strain evidence="11 12">DY32-46</strain>
    </source>
</reference>
<dbReference type="InterPro" id="IPR050351">
    <property type="entry name" value="BphY/WalK/GraS-like"/>
</dbReference>
<dbReference type="AlphaFoldDB" id="A0A346XXH0"/>
<dbReference type="InterPro" id="IPR036097">
    <property type="entry name" value="HisK_dim/P_sf"/>
</dbReference>
<dbReference type="SUPFAM" id="SSF47384">
    <property type="entry name" value="Homodimeric domain of signal transducing histidine kinase"/>
    <property type="match status" value="1"/>
</dbReference>
<evidence type="ECO:0000256" key="7">
    <source>
        <dbReference type="ARBA" id="ARBA00023012"/>
    </source>
</evidence>
<evidence type="ECO:0000313" key="11">
    <source>
        <dbReference type="EMBL" id="AXV06917.1"/>
    </source>
</evidence>
<evidence type="ECO:0000256" key="3">
    <source>
        <dbReference type="ARBA" id="ARBA00012438"/>
    </source>
</evidence>
<dbReference type="GO" id="GO:0000155">
    <property type="term" value="F:phosphorelay sensor kinase activity"/>
    <property type="evidence" value="ECO:0007669"/>
    <property type="project" value="InterPro"/>
</dbReference>
<dbReference type="Gene3D" id="1.10.287.130">
    <property type="match status" value="1"/>
</dbReference>
<dbReference type="PRINTS" id="PR00344">
    <property type="entry name" value="BCTRLSENSOR"/>
</dbReference>
<gene>
    <name evidence="11" type="ORF">DVS28_a2235</name>
</gene>
<keyword evidence="6 11" id="KW-0418">Kinase</keyword>
<keyword evidence="7" id="KW-0902">Two-component regulatory system</keyword>
<name>A0A346XXH0_9ACTN</name>
<dbReference type="InterPro" id="IPR003594">
    <property type="entry name" value="HATPase_dom"/>
</dbReference>
<evidence type="ECO:0000256" key="4">
    <source>
        <dbReference type="ARBA" id="ARBA00022553"/>
    </source>
</evidence>
<keyword evidence="4" id="KW-0597">Phosphoprotein</keyword>
<evidence type="ECO:0000256" key="8">
    <source>
        <dbReference type="ARBA" id="ARBA00039401"/>
    </source>
</evidence>